<dbReference type="SMART" id="SM01245">
    <property type="entry name" value="Jag_N"/>
    <property type="match status" value="1"/>
</dbReference>
<dbReference type="eggNOG" id="COG1847">
    <property type="taxonomic scope" value="Bacteria"/>
</dbReference>
<dbReference type="GO" id="GO:0005737">
    <property type="term" value="C:cytoplasm"/>
    <property type="evidence" value="ECO:0007669"/>
    <property type="project" value="UniProtKB-SubCell"/>
</dbReference>
<dbReference type="InterPro" id="IPR032782">
    <property type="entry name" value="KhpB_N"/>
</dbReference>
<feature type="compositionally biased region" description="Basic and acidic residues" evidence="7">
    <location>
        <begin position="89"/>
        <end position="112"/>
    </location>
</feature>
<comment type="subcellular location">
    <subcellularLocation>
        <location evidence="6">Cytoplasm</location>
    </subcellularLocation>
</comment>
<evidence type="ECO:0000256" key="4">
    <source>
        <dbReference type="ARBA" id="ARBA00023186"/>
    </source>
</evidence>
<comment type="function">
    <text evidence="6">A probable RNA chaperone. Forms a complex with KhpA which binds to cellular RNA and controls its expression. Plays a role in peptidoglycan (PG) homeostasis and cell length regulation.</text>
</comment>
<dbReference type="InterPro" id="IPR001374">
    <property type="entry name" value="R3H_dom"/>
</dbReference>
<comment type="similarity">
    <text evidence="6">Belongs to the KhpB RNA-binding protein family.</text>
</comment>
<comment type="caution">
    <text evidence="6">Lacks conserved residue(s) required for the propagation of feature annotation.</text>
</comment>
<dbReference type="PANTHER" id="PTHR35800:SF1">
    <property type="entry name" value="RNA-BINDING PROTEIN KHPB"/>
    <property type="match status" value="1"/>
</dbReference>
<dbReference type="Gene3D" id="3.30.30.80">
    <property type="entry name" value="probable RNA-binding protein from clostridium symbiosum atcc 14940"/>
    <property type="match status" value="1"/>
</dbReference>
<comment type="caution">
    <text evidence="9">The sequence shown here is derived from an EMBL/GenBank/DDBJ whole genome shotgun (WGS) entry which is preliminary data.</text>
</comment>
<dbReference type="PROSITE" id="PS51061">
    <property type="entry name" value="R3H"/>
    <property type="match status" value="1"/>
</dbReference>
<dbReference type="Pfam" id="PF01424">
    <property type="entry name" value="R3H"/>
    <property type="match status" value="1"/>
</dbReference>
<dbReference type="GeneID" id="78372951"/>
<proteinExistence type="inferred from homology"/>
<dbReference type="GO" id="GO:0071555">
    <property type="term" value="P:cell wall organization"/>
    <property type="evidence" value="ECO:0007669"/>
    <property type="project" value="UniProtKB-KW"/>
</dbReference>
<dbReference type="GO" id="GO:0009252">
    <property type="term" value="P:peptidoglycan biosynthetic process"/>
    <property type="evidence" value="ECO:0007669"/>
    <property type="project" value="UniProtKB-UniRule"/>
</dbReference>
<feature type="compositionally biased region" description="Polar residues" evidence="7">
    <location>
        <begin position="73"/>
        <end position="87"/>
    </location>
</feature>
<dbReference type="AlphaFoldDB" id="A0A0D8FT43"/>
<evidence type="ECO:0000256" key="2">
    <source>
        <dbReference type="ARBA" id="ARBA00022884"/>
    </source>
</evidence>
<dbReference type="Pfam" id="PF14804">
    <property type="entry name" value="Jag_N"/>
    <property type="match status" value="1"/>
</dbReference>
<protein>
    <recommendedName>
        <fullName evidence="6">RNA-binding protein KhpB</fullName>
    </recommendedName>
    <alternativeName>
        <fullName evidence="6">RNA-binding protein EloR</fullName>
    </alternativeName>
</protein>
<dbReference type="Gene3D" id="3.30.1370.50">
    <property type="entry name" value="R3H-like domain"/>
    <property type="match status" value="1"/>
</dbReference>
<dbReference type="RefSeq" id="WP_035389907.1">
    <property type="nucleotide sequence ID" value="NZ_JQKF01000017.1"/>
</dbReference>
<keyword evidence="1 6" id="KW-0963">Cytoplasm</keyword>
<keyword evidence="3 6" id="KW-0133">Cell shape</keyword>
<feature type="region of interest" description="Disordered" evidence="7">
    <location>
        <begin position="53"/>
        <end position="125"/>
    </location>
</feature>
<sequence>MEWIETTGRDLNEAKELALEHLGVDERDIEFEVLDEGRSSFLGFGRKSARIRARLRPSFPNPKRERKPRRPRQTTSAGAPATESVTASEKIEKPKTERSRTEKPKESRKVESEENIAPQAAHEEVSRVELANAAQEFLAGLMHEFGLSGEVTVTHLDEESMELEINGEGLGSLVGTRGSVLTAVQEVTRSVVQTRAGEGAGRVGVDIAGYRQRRREALEKFAREQAEKVRESGEELVFEEMLAPDRKVIHDTVAEISGVSTRSEGDEPHRYVVMFRETLASQETSNDGETTTVDS</sequence>
<reference evidence="9 10" key="1">
    <citation type="submission" date="2015-01" db="EMBL/GenBank/DDBJ databases">
        <title>Draft genome of the acidophilic iron oxidizer Ferrimicrobium acidiphilum strain T23.</title>
        <authorList>
            <person name="Poehlein A."/>
            <person name="Eisen S."/>
            <person name="Schloemann M."/>
            <person name="Johnson B.D."/>
            <person name="Daniel R."/>
            <person name="Muehling M."/>
        </authorList>
    </citation>
    <scope>NUCLEOTIDE SEQUENCE [LARGE SCALE GENOMIC DNA]</scope>
    <source>
        <strain evidence="9 10">T23</strain>
    </source>
</reference>
<evidence type="ECO:0000256" key="6">
    <source>
        <dbReference type="HAMAP-Rule" id="MF_00867"/>
    </source>
</evidence>
<comment type="domain">
    <text evidence="6">Has an N-terminal Jag-N domain and 2 RNA-binding domains (KH and R3H).</text>
</comment>
<dbReference type="SUPFAM" id="SSF82708">
    <property type="entry name" value="R3H domain"/>
    <property type="match status" value="1"/>
</dbReference>
<gene>
    <name evidence="6" type="primary">khpB</name>
    <name evidence="6" type="synonym">eloR</name>
    <name evidence="9" type="ORF">FEAC_18070</name>
</gene>
<dbReference type="InterPro" id="IPR038247">
    <property type="entry name" value="Jag_N_dom_sf"/>
</dbReference>
<dbReference type="CDD" id="cd02644">
    <property type="entry name" value="R3H_jag"/>
    <property type="match status" value="1"/>
</dbReference>
<keyword evidence="10" id="KW-1185">Reference proteome</keyword>
<keyword evidence="5 6" id="KW-0961">Cell wall biogenesis/degradation</keyword>
<feature type="domain" description="R3H" evidence="8">
    <location>
        <begin position="212"/>
        <end position="278"/>
    </location>
</feature>
<dbReference type="InterPro" id="IPR036867">
    <property type="entry name" value="R3H_dom_sf"/>
</dbReference>
<evidence type="ECO:0000256" key="3">
    <source>
        <dbReference type="ARBA" id="ARBA00022960"/>
    </source>
</evidence>
<evidence type="ECO:0000256" key="5">
    <source>
        <dbReference type="ARBA" id="ARBA00023316"/>
    </source>
</evidence>
<evidence type="ECO:0000256" key="1">
    <source>
        <dbReference type="ARBA" id="ARBA00022490"/>
    </source>
</evidence>
<keyword evidence="4 6" id="KW-0143">Chaperone</keyword>
<dbReference type="STRING" id="1121877.FEAC_18070"/>
<dbReference type="GO" id="GO:0003723">
    <property type="term" value="F:RNA binding"/>
    <property type="evidence" value="ECO:0007669"/>
    <property type="project" value="UniProtKB-UniRule"/>
</dbReference>
<dbReference type="HAMAP" id="MF_00867">
    <property type="entry name" value="KhpB"/>
    <property type="match status" value="1"/>
</dbReference>
<dbReference type="EMBL" id="JXUW01000016">
    <property type="protein sequence ID" value="KJE76445.1"/>
    <property type="molecule type" value="Genomic_DNA"/>
</dbReference>
<keyword evidence="2 6" id="KW-0694">RNA-binding</keyword>
<dbReference type="InterPro" id="IPR034079">
    <property type="entry name" value="R3H_KhpB"/>
</dbReference>
<dbReference type="InterPro" id="IPR039247">
    <property type="entry name" value="KhpB"/>
</dbReference>
<dbReference type="Proteomes" id="UP000032336">
    <property type="component" value="Unassembled WGS sequence"/>
</dbReference>
<dbReference type="PANTHER" id="PTHR35800">
    <property type="entry name" value="PROTEIN JAG"/>
    <property type="match status" value="1"/>
</dbReference>
<organism evidence="9 10">
    <name type="scientific">Ferrimicrobium acidiphilum DSM 19497</name>
    <dbReference type="NCBI Taxonomy" id="1121877"/>
    <lineage>
        <taxon>Bacteria</taxon>
        <taxon>Bacillati</taxon>
        <taxon>Actinomycetota</taxon>
        <taxon>Acidimicrobiia</taxon>
        <taxon>Acidimicrobiales</taxon>
        <taxon>Acidimicrobiaceae</taxon>
        <taxon>Ferrimicrobium</taxon>
    </lineage>
</organism>
<comment type="subunit">
    <text evidence="6">Forms a complex with KhpA.</text>
</comment>
<dbReference type="Gene3D" id="3.30.300.20">
    <property type="match status" value="1"/>
</dbReference>
<evidence type="ECO:0000256" key="7">
    <source>
        <dbReference type="SAM" id="MobiDB-lite"/>
    </source>
</evidence>
<evidence type="ECO:0000259" key="8">
    <source>
        <dbReference type="PROSITE" id="PS51061"/>
    </source>
</evidence>
<dbReference type="NCBIfam" id="NF041568">
    <property type="entry name" value="Jag_EloR"/>
    <property type="match status" value="1"/>
</dbReference>
<evidence type="ECO:0000313" key="10">
    <source>
        <dbReference type="Proteomes" id="UP000032336"/>
    </source>
</evidence>
<dbReference type="InterPro" id="IPR015946">
    <property type="entry name" value="KH_dom-like_a/b"/>
</dbReference>
<dbReference type="SMART" id="SM00393">
    <property type="entry name" value="R3H"/>
    <property type="match status" value="1"/>
</dbReference>
<evidence type="ECO:0000313" key="9">
    <source>
        <dbReference type="EMBL" id="KJE76445.1"/>
    </source>
</evidence>
<name>A0A0D8FT43_9ACTN</name>
<accession>A0A0D8FT43</accession>
<dbReference type="GO" id="GO:0008360">
    <property type="term" value="P:regulation of cell shape"/>
    <property type="evidence" value="ECO:0007669"/>
    <property type="project" value="UniProtKB-KW"/>
</dbReference>